<sequence>MWRNQNYYTSKDSMLDLEQLNAQSIYKKVQYRKPSYVGRCIGECEISNCEYQYPLTLVRPDYVKANRDTPKSILPSAPELPYSKHTPPHWMRLDNSEKYLKAGYRGNRFFTYRQFGHTSKVETQSALCDFTNGYQFTKSAEFSPLPFYHTSLHGERPGNEIYPRYSGIIPSYKGHVPGMQHSYGKTFGQESVNAKRYINDSCLCLH</sequence>
<dbReference type="Proteomes" id="UP000183832">
    <property type="component" value="Unassembled WGS sequence"/>
</dbReference>
<evidence type="ECO:0000313" key="7">
    <source>
        <dbReference type="EMBL" id="CRK95659.1"/>
    </source>
</evidence>
<dbReference type="GO" id="GO:0005930">
    <property type="term" value="C:axoneme"/>
    <property type="evidence" value="ECO:0007669"/>
    <property type="project" value="UniProtKB-SubCell"/>
</dbReference>
<reference evidence="7 8" key="1">
    <citation type="submission" date="2015-04" db="EMBL/GenBank/DDBJ databases">
        <authorList>
            <person name="Syromyatnikov M.Y."/>
            <person name="Popov V.N."/>
        </authorList>
    </citation>
    <scope>NUCLEOTIDE SEQUENCE [LARGE SCALE GENOMIC DNA]</scope>
</reference>
<dbReference type="InterPro" id="IPR018902">
    <property type="entry name" value="CMI2A-C-like_dom"/>
</dbReference>
<evidence type="ECO:0000256" key="3">
    <source>
        <dbReference type="ARBA" id="ARBA00023212"/>
    </source>
</evidence>
<evidence type="ECO:0000256" key="1">
    <source>
        <dbReference type="ARBA" id="ARBA00004430"/>
    </source>
</evidence>
<dbReference type="OrthoDB" id="2019884at2759"/>
<evidence type="ECO:0000259" key="6">
    <source>
        <dbReference type="Pfam" id="PF10629"/>
    </source>
</evidence>
<evidence type="ECO:0000256" key="5">
    <source>
        <dbReference type="ARBA" id="ARBA00035661"/>
    </source>
</evidence>
<comment type="similarity">
    <text evidence="5">Belongs to the CIMIP2 family.</text>
</comment>
<gene>
    <name evidence="7" type="ORF">CLUMA_CG009117</name>
</gene>
<keyword evidence="4" id="KW-0966">Cell projection</keyword>
<comment type="subcellular location">
    <subcellularLocation>
        <location evidence="1">Cytoplasm</location>
        <location evidence="1">Cytoskeleton</location>
        <location evidence="1">Cilium axoneme</location>
    </subcellularLocation>
</comment>
<keyword evidence="8" id="KW-1185">Reference proteome</keyword>
<feature type="domain" description="Ciliary microtubule inner protein 2A-C-like" evidence="6">
    <location>
        <begin position="168"/>
        <end position="191"/>
    </location>
</feature>
<dbReference type="Pfam" id="PF10629">
    <property type="entry name" value="CMI2B-like"/>
    <property type="match status" value="1"/>
</dbReference>
<accession>A0A1J1I643</accession>
<keyword evidence="3" id="KW-0206">Cytoskeleton</keyword>
<proteinExistence type="inferred from homology"/>
<evidence type="ECO:0000256" key="2">
    <source>
        <dbReference type="ARBA" id="ARBA00022490"/>
    </source>
</evidence>
<evidence type="ECO:0000313" key="8">
    <source>
        <dbReference type="Proteomes" id="UP000183832"/>
    </source>
</evidence>
<name>A0A1J1I643_9DIPT</name>
<keyword evidence="2" id="KW-0963">Cytoplasm</keyword>
<protein>
    <submittedName>
        <fullName evidence="7">CLUMA_CG009117, isoform A</fullName>
    </submittedName>
</protein>
<dbReference type="PANTHER" id="PTHR22146">
    <property type="entry name" value="CAT EYE SYNDROME CRITICAL REGION PROTEIN 6"/>
    <property type="match status" value="1"/>
</dbReference>
<dbReference type="PANTHER" id="PTHR22146:SF8">
    <property type="entry name" value="PROTEIN FAM166B"/>
    <property type="match status" value="1"/>
</dbReference>
<dbReference type="STRING" id="568069.A0A1J1I643"/>
<dbReference type="AlphaFoldDB" id="A0A1J1I643"/>
<dbReference type="EMBL" id="CVRI01000042">
    <property type="protein sequence ID" value="CRK95659.1"/>
    <property type="molecule type" value="Genomic_DNA"/>
</dbReference>
<dbReference type="GO" id="GO:0015630">
    <property type="term" value="C:microtubule cytoskeleton"/>
    <property type="evidence" value="ECO:0007669"/>
    <property type="project" value="UniProtKB-ARBA"/>
</dbReference>
<evidence type="ECO:0000256" key="4">
    <source>
        <dbReference type="ARBA" id="ARBA00023273"/>
    </source>
</evidence>
<organism evidence="7 8">
    <name type="scientific">Clunio marinus</name>
    <dbReference type="NCBI Taxonomy" id="568069"/>
    <lineage>
        <taxon>Eukaryota</taxon>
        <taxon>Metazoa</taxon>
        <taxon>Ecdysozoa</taxon>
        <taxon>Arthropoda</taxon>
        <taxon>Hexapoda</taxon>
        <taxon>Insecta</taxon>
        <taxon>Pterygota</taxon>
        <taxon>Neoptera</taxon>
        <taxon>Endopterygota</taxon>
        <taxon>Diptera</taxon>
        <taxon>Nematocera</taxon>
        <taxon>Chironomoidea</taxon>
        <taxon>Chironomidae</taxon>
        <taxon>Clunio</taxon>
    </lineage>
</organism>